<evidence type="ECO:0000256" key="1">
    <source>
        <dbReference type="SAM" id="MobiDB-lite"/>
    </source>
</evidence>
<sequence>MDTGEPAMDDPNTVGDVAGGKKKKKRNPSFRQHLRKMGLPVPPLAPQGRDPTLPPKVKRKRSYRRPNRHRTKKAKRLCRIFSLLHETDAKSDDKESDDCVDEDSGDDSDEDCDGWETDEDDSEKERAHQGEPLADDAKEIQVQEHQFHETLVEEHQAEELQLQELQLQEHPLQEIQVEERQAEENQVQEHQVQQYEEEDSEEEYLPYGRYDDPYPSYELQESYNHDYQPGEERPTRIPWHTSFRDYYAQRDQERRAREEATTTPDWNPADPLGLFDELEGPLDWSSQGLFD</sequence>
<feature type="region of interest" description="Disordered" evidence="1">
    <location>
        <begin position="1"/>
        <end position="148"/>
    </location>
</feature>
<gene>
    <name evidence="2" type="ORF">N7452_001083</name>
</gene>
<feature type="compositionally biased region" description="Basic residues" evidence="1">
    <location>
        <begin position="56"/>
        <end position="78"/>
    </location>
</feature>
<feature type="compositionally biased region" description="Low complexity" evidence="1">
    <location>
        <begin position="184"/>
        <end position="194"/>
    </location>
</feature>
<feature type="region of interest" description="Disordered" evidence="1">
    <location>
        <begin position="250"/>
        <end position="291"/>
    </location>
</feature>
<name>A0A9W9R3W3_PENBR</name>
<dbReference type="EMBL" id="JAPZBQ010000001">
    <property type="protein sequence ID" value="KAJ5352109.1"/>
    <property type="molecule type" value="Genomic_DNA"/>
</dbReference>
<comment type="caution">
    <text evidence="2">The sequence shown here is derived from an EMBL/GenBank/DDBJ whole genome shotgun (WGS) entry which is preliminary data.</text>
</comment>
<feature type="compositionally biased region" description="Acidic residues" evidence="1">
    <location>
        <begin position="195"/>
        <end position="204"/>
    </location>
</feature>
<accession>A0A9W9R3W3</accession>
<reference evidence="2" key="1">
    <citation type="submission" date="2022-12" db="EMBL/GenBank/DDBJ databases">
        <authorList>
            <person name="Petersen C."/>
        </authorList>
    </citation>
    <scope>NUCLEOTIDE SEQUENCE</scope>
    <source>
        <strain evidence="2">IBT 35673</strain>
    </source>
</reference>
<dbReference type="AlphaFoldDB" id="A0A9W9R3W3"/>
<feature type="compositionally biased region" description="Acidic residues" evidence="1">
    <location>
        <begin position="94"/>
        <end position="122"/>
    </location>
</feature>
<evidence type="ECO:0000313" key="2">
    <source>
        <dbReference type="EMBL" id="KAJ5352109.1"/>
    </source>
</evidence>
<feature type="compositionally biased region" description="Basic residues" evidence="1">
    <location>
        <begin position="20"/>
        <end position="36"/>
    </location>
</feature>
<protein>
    <submittedName>
        <fullName evidence="2">Uncharacterized protein</fullName>
    </submittedName>
</protein>
<evidence type="ECO:0000313" key="3">
    <source>
        <dbReference type="Proteomes" id="UP001147695"/>
    </source>
</evidence>
<feature type="region of interest" description="Disordered" evidence="1">
    <location>
        <begin position="179"/>
        <end position="220"/>
    </location>
</feature>
<proteinExistence type="predicted"/>
<reference evidence="2" key="2">
    <citation type="journal article" date="2023" name="IMA Fungus">
        <title>Comparative genomic study of the Penicillium genus elucidates a diverse pangenome and 15 lateral gene transfer events.</title>
        <authorList>
            <person name="Petersen C."/>
            <person name="Sorensen T."/>
            <person name="Nielsen M.R."/>
            <person name="Sondergaard T.E."/>
            <person name="Sorensen J.L."/>
            <person name="Fitzpatrick D.A."/>
            <person name="Frisvad J.C."/>
            <person name="Nielsen K.L."/>
        </authorList>
    </citation>
    <scope>NUCLEOTIDE SEQUENCE</scope>
    <source>
        <strain evidence="2">IBT 35673</strain>
    </source>
</reference>
<feature type="compositionally biased region" description="Basic and acidic residues" evidence="1">
    <location>
        <begin position="123"/>
        <end position="148"/>
    </location>
</feature>
<dbReference type="Proteomes" id="UP001147695">
    <property type="component" value="Unassembled WGS sequence"/>
</dbReference>
<organism evidence="2 3">
    <name type="scientific">Penicillium brevicompactum</name>
    <dbReference type="NCBI Taxonomy" id="5074"/>
    <lineage>
        <taxon>Eukaryota</taxon>
        <taxon>Fungi</taxon>
        <taxon>Dikarya</taxon>
        <taxon>Ascomycota</taxon>
        <taxon>Pezizomycotina</taxon>
        <taxon>Eurotiomycetes</taxon>
        <taxon>Eurotiomycetidae</taxon>
        <taxon>Eurotiales</taxon>
        <taxon>Aspergillaceae</taxon>
        <taxon>Penicillium</taxon>
    </lineage>
</organism>
<feature type="compositionally biased region" description="Basic and acidic residues" evidence="1">
    <location>
        <begin position="250"/>
        <end position="260"/>
    </location>
</feature>